<feature type="domain" description="Reverse transcriptase" evidence="1">
    <location>
        <begin position="1"/>
        <end position="225"/>
    </location>
</feature>
<dbReference type="Pfam" id="PF00078">
    <property type="entry name" value="RVT_1"/>
    <property type="match status" value="1"/>
</dbReference>
<dbReference type="PANTHER" id="PTHR33116:SF78">
    <property type="entry name" value="OS12G0587133 PROTEIN"/>
    <property type="match status" value="1"/>
</dbReference>
<keyword evidence="3" id="KW-1185">Reference proteome</keyword>
<dbReference type="PANTHER" id="PTHR33116">
    <property type="entry name" value="REVERSE TRANSCRIPTASE ZINC-BINDING DOMAIN-CONTAINING PROTEIN-RELATED-RELATED"/>
    <property type="match status" value="1"/>
</dbReference>
<dbReference type="InterPro" id="IPR000477">
    <property type="entry name" value="RT_dom"/>
</dbReference>
<dbReference type="Proteomes" id="UP000826271">
    <property type="component" value="Unassembled WGS sequence"/>
</dbReference>
<accession>A0AAV6WW63</accession>
<dbReference type="InterPro" id="IPR043502">
    <property type="entry name" value="DNA/RNA_pol_sf"/>
</dbReference>
<dbReference type="EMBL" id="WHWC01000013">
    <property type="protein sequence ID" value="KAG8371245.1"/>
    <property type="molecule type" value="Genomic_DNA"/>
</dbReference>
<evidence type="ECO:0000313" key="3">
    <source>
        <dbReference type="Proteomes" id="UP000826271"/>
    </source>
</evidence>
<evidence type="ECO:0000313" key="2">
    <source>
        <dbReference type="EMBL" id="KAG8371245.1"/>
    </source>
</evidence>
<dbReference type="SUPFAM" id="SSF56672">
    <property type="entry name" value="DNA/RNA polymerases"/>
    <property type="match status" value="1"/>
</dbReference>
<dbReference type="CDD" id="cd01650">
    <property type="entry name" value="RT_nLTR_like"/>
    <property type="match status" value="1"/>
</dbReference>
<organism evidence="2 3">
    <name type="scientific">Buddleja alternifolia</name>
    <dbReference type="NCBI Taxonomy" id="168488"/>
    <lineage>
        <taxon>Eukaryota</taxon>
        <taxon>Viridiplantae</taxon>
        <taxon>Streptophyta</taxon>
        <taxon>Embryophyta</taxon>
        <taxon>Tracheophyta</taxon>
        <taxon>Spermatophyta</taxon>
        <taxon>Magnoliopsida</taxon>
        <taxon>eudicotyledons</taxon>
        <taxon>Gunneridae</taxon>
        <taxon>Pentapetalae</taxon>
        <taxon>asterids</taxon>
        <taxon>lamiids</taxon>
        <taxon>Lamiales</taxon>
        <taxon>Scrophulariaceae</taxon>
        <taxon>Buddlejeae</taxon>
        <taxon>Buddleja</taxon>
    </lineage>
</organism>
<sequence length="255" mass="29121">MNSLICPYQSSFIPSKSTHDNILVLQELAHSLSVSHSKKGNMVIKLDLEKAYDKIRWDFLAQTLHFFKFPERITRLILSCVESTHLQILWNDEPLDPIEPRCGLRQGDPLSPYLFVLCMKRLSYMIDEAVNNNKWDPISFSRSGPRISHMFFADDIILAAKSNSKSALSIKAILDAFCLASGLKIRVAKSTVFFAPKTPTVQNEMEEILRFSPTFQLGRYLGIKITHSRNSSANFRDLIEKVRTRLSGWKAKNLN</sequence>
<proteinExistence type="predicted"/>
<dbReference type="AlphaFoldDB" id="A0AAV6WW63"/>
<evidence type="ECO:0000259" key="1">
    <source>
        <dbReference type="PROSITE" id="PS50878"/>
    </source>
</evidence>
<protein>
    <recommendedName>
        <fullName evidence="1">Reverse transcriptase domain-containing protein</fullName>
    </recommendedName>
</protein>
<comment type="caution">
    <text evidence="2">The sequence shown here is derived from an EMBL/GenBank/DDBJ whole genome shotgun (WGS) entry which is preliminary data.</text>
</comment>
<gene>
    <name evidence="2" type="ORF">BUALT_Bualt13G0067600</name>
</gene>
<dbReference type="PROSITE" id="PS50878">
    <property type="entry name" value="RT_POL"/>
    <property type="match status" value="1"/>
</dbReference>
<name>A0AAV6WW63_9LAMI</name>
<reference evidence="2" key="1">
    <citation type="submission" date="2019-10" db="EMBL/GenBank/DDBJ databases">
        <authorList>
            <person name="Zhang R."/>
            <person name="Pan Y."/>
            <person name="Wang J."/>
            <person name="Ma R."/>
            <person name="Yu S."/>
        </authorList>
    </citation>
    <scope>NUCLEOTIDE SEQUENCE</scope>
    <source>
        <strain evidence="2">LA-IB0</strain>
        <tissue evidence="2">Leaf</tissue>
    </source>
</reference>